<dbReference type="GO" id="GO:0009424">
    <property type="term" value="C:bacterial-type flagellum hook"/>
    <property type="evidence" value="ECO:0007669"/>
    <property type="project" value="InterPro"/>
</dbReference>
<evidence type="ECO:0000256" key="1">
    <source>
        <dbReference type="ARBA" id="ARBA00004365"/>
    </source>
</evidence>
<comment type="similarity">
    <text evidence="3">Belongs to the flagella basal body rod proteins family.</text>
</comment>
<dbReference type="Pfam" id="PF06429">
    <property type="entry name" value="Flg_bbr_C"/>
    <property type="match status" value="1"/>
</dbReference>
<evidence type="ECO:0000313" key="10">
    <source>
        <dbReference type="Proteomes" id="UP000231553"/>
    </source>
</evidence>
<dbReference type="AlphaFoldDB" id="A0A2M8IXE2"/>
<dbReference type="GO" id="GO:0005576">
    <property type="term" value="C:extracellular region"/>
    <property type="evidence" value="ECO:0007669"/>
    <property type="project" value="UniProtKB-SubCell"/>
</dbReference>
<dbReference type="NCBIfam" id="TIGR02492">
    <property type="entry name" value="flgK_ends"/>
    <property type="match status" value="1"/>
</dbReference>
<dbReference type="RefSeq" id="WP_100163906.1">
    <property type="nucleotide sequence ID" value="NZ_PGTB01000108.1"/>
</dbReference>
<evidence type="ECO:0000256" key="4">
    <source>
        <dbReference type="ARBA" id="ARBA00016244"/>
    </source>
</evidence>
<evidence type="ECO:0000256" key="6">
    <source>
        <dbReference type="ARBA" id="ARBA00023143"/>
    </source>
</evidence>
<keyword evidence="9" id="KW-0969">Cilium</keyword>
<keyword evidence="6" id="KW-0975">Bacterial flagellum</keyword>
<comment type="subcellular location">
    <subcellularLocation>
        <location evidence="1">Bacterial flagellum</location>
    </subcellularLocation>
    <subcellularLocation>
        <location evidence="2">Secreted</location>
    </subcellularLocation>
</comment>
<evidence type="ECO:0000259" key="7">
    <source>
        <dbReference type="Pfam" id="PF06429"/>
    </source>
</evidence>
<dbReference type="Pfam" id="PF22638">
    <property type="entry name" value="FlgK_D1"/>
    <property type="match status" value="1"/>
</dbReference>
<comment type="caution">
    <text evidence="9">The sequence shown here is derived from an EMBL/GenBank/DDBJ whole genome shotgun (WGS) entry which is preliminary data.</text>
</comment>
<evidence type="ECO:0000259" key="8">
    <source>
        <dbReference type="Pfam" id="PF22638"/>
    </source>
</evidence>
<keyword evidence="9" id="KW-0966">Cell projection</keyword>
<evidence type="ECO:0000313" key="9">
    <source>
        <dbReference type="EMBL" id="PJE35200.1"/>
    </source>
</evidence>
<organism evidence="9 10">
    <name type="scientific">Pseudooceanicola lipolyticus</name>
    <dbReference type="NCBI Taxonomy" id="2029104"/>
    <lineage>
        <taxon>Bacteria</taxon>
        <taxon>Pseudomonadati</taxon>
        <taxon>Pseudomonadota</taxon>
        <taxon>Alphaproteobacteria</taxon>
        <taxon>Rhodobacterales</taxon>
        <taxon>Paracoccaceae</taxon>
        <taxon>Pseudooceanicola</taxon>
    </lineage>
</organism>
<dbReference type="Proteomes" id="UP000231553">
    <property type="component" value="Unassembled WGS sequence"/>
</dbReference>
<sequence>MSIINAFNISRTGLSATSQWAEMVSGNIANADNESYGRRSLTRETMAGGAAVAIGVRRESDEALNRMYREELAKLERQEAIASGLTAYTSLLGGLGESGSPVQRLNELQDNFDLLFNDPSNVAGQQGTLTAAQSLASGLNTLSDELDITSKETRDAIGADLTQVNDLMTKVSGLNRRIAQASPDSELMATLQDQMSETLNALAGYMDFRTDTDNTGQIDLLTPGGLRLVEGETVYPISYTVGDGTLRADGADISPGTTNGLSEGRLVGHVELLNDTLPQMRLQLDEFARTVIETFEDADATLTPGDAGLFTDDGLAYDPAQLTGLAGRIAVNTAVMPDQGGALWRLRDGIGATAPGSASSTAQIGAFIDGMNAQHSFDGATGISSDITLTEYGAAMIAQQQNIRAEASDQQQALVASTSSIDAARLNAQGVNIDDELQQLLLIEKTYAANSQVVSTLSQMLDVLLAAV</sequence>
<accession>A0A2M8IXE2</accession>
<proteinExistence type="inferred from homology"/>
<evidence type="ECO:0000256" key="5">
    <source>
        <dbReference type="ARBA" id="ARBA00022525"/>
    </source>
</evidence>
<keyword evidence="9" id="KW-0282">Flagellum</keyword>
<keyword evidence="10" id="KW-1185">Reference proteome</keyword>
<dbReference type="PANTHER" id="PTHR30033">
    <property type="entry name" value="FLAGELLAR HOOK-ASSOCIATED PROTEIN 1"/>
    <property type="match status" value="1"/>
</dbReference>
<evidence type="ECO:0000256" key="2">
    <source>
        <dbReference type="ARBA" id="ARBA00004613"/>
    </source>
</evidence>
<dbReference type="OrthoDB" id="7181295at2"/>
<reference evidence="9 10" key="1">
    <citation type="journal article" date="2018" name="Int. J. Syst. Evol. Microbiol.">
        <title>Pseudooceanicola lipolyticus sp. nov., a marine alphaproteobacterium, reclassification of Oceanicola flagellatus as Pseudooceanicola flagellatus comb. nov. and emended description of the genus Pseudooceanicola.</title>
        <authorList>
            <person name="Huang M.-M."/>
            <person name="Guo L.-L."/>
            <person name="Wu Y.-H."/>
            <person name="Lai Q.-L."/>
            <person name="Shao Z.-Z."/>
            <person name="Wang C.-S."/>
            <person name="Wu M."/>
            <person name="Xu X.-W."/>
        </authorList>
    </citation>
    <scope>NUCLEOTIDE SEQUENCE [LARGE SCALE GENOMIC DNA]</scope>
    <source>
        <strain evidence="9 10">157</strain>
    </source>
</reference>
<gene>
    <name evidence="9" type="primary">flgK</name>
    <name evidence="9" type="ORF">CVM52_18430</name>
</gene>
<dbReference type="SUPFAM" id="SSF64518">
    <property type="entry name" value="Phase 1 flagellin"/>
    <property type="match status" value="1"/>
</dbReference>
<name>A0A2M8IXE2_9RHOB</name>
<evidence type="ECO:0000256" key="3">
    <source>
        <dbReference type="ARBA" id="ARBA00009677"/>
    </source>
</evidence>
<dbReference type="PANTHER" id="PTHR30033:SF2">
    <property type="entry name" value="FLAGELLAR HOOK PROTEIN"/>
    <property type="match status" value="1"/>
</dbReference>
<feature type="domain" description="Flagellar basal-body/hook protein C-terminal" evidence="7">
    <location>
        <begin position="426"/>
        <end position="465"/>
    </location>
</feature>
<dbReference type="EMBL" id="PGTB01000108">
    <property type="protein sequence ID" value="PJE35200.1"/>
    <property type="molecule type" value="Genomic_DNA"/>
</dbReference>
<dbReference type="InterPro" id="IPR010930">
    <property type="entry name" value="Flg_bb/hook_C_dom"/>
</dbReference>
<dbReference type="GO" id="GO:0005198">
    <property type="term" value="F:structural molecule activity"/>
    <property type="evidence" value="ECO:0007669"/>
    <property type="project" value="InterPro"/>
</dbReference>
<dbReference type="InterPro" id="IPR002371">
    <property type="entry name" value="FlgK"/>
</dbReference>
<dbReference type="InterPro" id="IPR053927">
    <property type="entry name" value="FlgK_helical"/>
</dbReference>
<protein>
    <recommendedName>
        <fullName evidence="4">Flagellar hook-associated protein 1</fullName>
    </recommendedName>
</protein>
<keyword evidence="5" id="KW-0964">Secreted</keyword>
<dbReference type="GO" id="GO:0044780">
    <property type="term" value="P:bacterial-type flagellum assembly"/>
    <property type="evidence" value="ECO:0007669"/>
    <property type="project" value="InterPro"/>
</dbReference>
<feature type="domain" description="Flagellar hook-associated protein FlgK helical" evidence="8">
    <location>
        <begin position="103"/>
        <end position="298"/>
    </location>
</feature>